<dbReference type="EMBL" id="SRRO01000001">
    <property type="protein sequence ID" value="TGN64371.1"/>
    <property type="molecule type" value="Genomic_DNA"/>
</dbReference>
<comment type="caution">
    <text evidence="3">The sequence shown here is derived from an EMBL/GenBank/DDBJ whole genome shotgun (WGS) entry which is preliminary data.</text>
</comment>
<feature type="signal peptide" evidence="2">
    <location>
        <begin position="1"/>
        <end position="26"/>
    </location>
</feature>
<evidence type="ECO:0000256" key="1">
    <source>
        <dbReference type="SAM" id="Phobius"/>
    </source>
</evidence>
<reference evidence="3 4" key="1">
    <citation type="submission" date="2019-04" db="EMBL/GenBank/DDBJ databases">
        <title>Three New Species of Nocardioides, Nocardioides euryhalodurans sp. nov., Nocardioides seonyuensis sp. nov. and Nocardioides eburneoflavus sp. nov. Isolated from Soil.</title>
        <authorList>
            <person name="Roh S.G."/>
            <person name="Lee C."/>
            <person name="Kim M.-K."/>
            <person name="Kim S.B."/>
        </authorList>
    </citation>
    <scope>NUCLEOTIDE SEQUENCE [LARGE SCALE GENOMIC DNA]</scope>
    <source>
        <strain evidence="3 4">MMS17-SY213</strain>
    </source>
</reference>
<evidence type="ECO:0008006" key="5">
    <source>
        <dbReference type="Google" id="ProtNLM"/>
    </source>
</evidence>
<keyword evidence="1" id="KW-1133">Transmembrane helix</keyword>
<dbReference type="AlphaFoldDB" id="A0A4Z1BSV1"/>
<gene>
    <name evidence="3" type="ORF">EXE59_10685</name>
</gene>
<dbReference type="InterPro" id="IPR011042">
    <property type="entry name" value="6-blade_b-propeller_TolB-like"/>
</dbReference>
<keyword evidence="2" id="KW-0732">Signal</keyword>
<protein>
    <recommendedName>
        <fullName evidence="5">WD40 repeat domain-containing protein</fullName>
    </recommendedName>
</protein>
<dbReference type="OrthoDB" id="3325701at2"/>
<keyword evidence="1" id="KW-0472">Membrane</keyword>
<dbReference type="Gene3D" id="2.120.10.30">
    <property type="entry name" value="TolB, C-terminal domain"/>
    <property type="match status" value="1"/>
</dbReference>
<sequence length="432" mass="43678">MRMVTALPAAIGAVAAGLALALSASAGSPADPDGAAVPEVLAGYSLLTGDASSSPPGPAVALYQHGYGVELLDFPQAVVLGAGGDVYRRVDAAEDRAGAETQGDPAPMLLSPDGTKVAVGDHDTDRPDVLVVDLLTGDTTTHPLPTGRSVLPVAWSRDGRTLAHLLSPEPTDPYTGERIAGQVGLLDLADDATTVLPDADVTAVAFSPDGAELAVEQADTDSVAAARLRVVDLASGAERDLEADGVLAGPAGWSPDGRLIATTTLESSGAPVGIPDPGVPTGLAFVDPSGRGGAVPAPLELPLAGPGRVLGWTAAGEVVTLLDVDGYDPCCGPEAYTLSRVPVDGAPPTTLTRIRDLQSYGVGRFQMAASLAGDLAVVDPDDIDRGPWPWPWRIGVAAAVGLAAWLAALLTAQFAALVLRRRGQGPVPDAVG</sequence>
<evidence type="ECO:0000256" key="2">
    <source>
        <dbReference type="SAM" id="SignalP"/>
    </source>
</evidence>
<name>A0A4Z1BSV1_9ACTN</name>
<dbReference type="RefSeq" id="WP_135838882.1">
    <property type="nucleotide sequence ID" value="NZ_SRRO01000001.1"/>
</dbReference>
<feature type="chain" id="PRO_5038517402" description="WD40 repeat domain-containing protein" evidence="2">
    <location>
        <begin position="27"/>
        <end position="432"/>
    </location>
</feature>
<keyword evidence="1" id="KW-0812">Transmembrane</keyword>
<evidence type="ECO:0000313" key="3">
    <source>
        <dbReference type="EMBL" id="TGN64371.1"/>
    </source>
</evidence>
<proteinExistence type="predicted"/>
<keyword evidence="4" id="KW-1185">Reference proteome</keyword>
<organism evidence="3 4">
    <name type="scientific">Nocardioides eburneiflavus</name>
    <dbReference type="NCBI Taxonomy" id="2518372"/>
    <lineage>
        <taxon>Bacteria</taxon>
        <taxon>Bacillati</taxon>
        <taxon>Actinomycetota</taxon>
        <taxon>Actinomycetes</taxon>
        <taxon>Propionibacteriales</taxon>
        <taxon>Nocardioidaceae</taxon>
        <taxon>Nocardioides</taxon>
    </lineage>
</organism>
<accession>A0A4Z1BSV1</accession>
<dbReference type="SUPFAM" id="SSF82171">
    <property type="entry name" value="DPP6 N-terminal domain-like"/>
    <property type="match status" value="1"/>
</dbReference>
<feature type="transmembrane region" description="Helical" evidence="1">
    <location>
        <begin position="390"/>
        <end position="412"/>
    </location>
</feature>
<dbReference type="Proteomes" id="UP000297496">
    <property type="component" value="Unassembled WGS sequence"/>
</dbReference>
<evidence type="ECO:0000313" key="4">
    <source>
        <dbReference type="Proteomes" id="UP000297496"/>
    </source>
</evidence>